<protein>
    <submittedName>
        <fullName evidence="2">NADH dehydrogenase subunit 4L</fullName>
    </submittedName>
</protein>
<feature type="transmembrane region" description="Helical" evidence="1">
    <location>
        <begin position="6"/>
        <end position="21"/>
    </location>
</feature>
<evidence type="ECO:0000256" key="1">
    <source>
        <dbReference type="SAM" id="Phobius"/>
    </source>
</evidence>
<geneLocation type="mitochondrion" evidence="2"/>
<evidence type="ECO:0000313" key="2">
    <source>
        <dbReference type="EMBL" id="QLY89911.1"/>
    </source>
</evidence>
<reference evidence="2" key="1">
    <citation type="submission" date="2020-05" db="EMBL/GenBank/DDBJ databases">
        <title>DNAmark Project.</title>
        <authorList>
            <person name="Leerhoei F."/>
        </authorList>
    </citation>
    <scope>NUCLEOTIDE SEQUENCE</scope>
    <source>
        <strain evidence="2">DM1313</strain>
    </source>
</reference>
<dbReference type="Gene3D" id="1.10.287.3510">
    <property type="match status" value="1"/>
</dbReference>
<keyword evidence="1" id="KW-0812">Transmembrane</keyword>
<feature type="transmembrane region" description="Helical" evidence="1">
    <location>
        <begin position="54"/>
        <end position="79"/>
    </location>
</feature>
<keyword evidence="1" id="KW-1133">Transmembrane helix</keyword>
<keyword evidence="2" id="KW-0496">Mitochondrion</keyword>
<dbReference type="EMBL" id="MT483681">
    <property type="protein sequence ID" value="QLY89911.1"/>
    <property type="molecule type" value="Genomic_DNA"/>
</dbReference>
<accession>A0A7D7ATU0</accession>
<proteinExistence type="predicted"/>
<sequence length="95" mass="11332">MLFYSLFILMVFNGLLFMILNRKLVLTMLLSLEFSMLGLLLLLVKSLTMFFMEYYFLMIFMVFMVMGSVMGLLVMILLVRYWGNDIFMFINMLEC</sequence>
<name>A0A7D7ATU0_9NEOP</name>
<keyword evidence="1" id="KW-0472">Membrane</keyword>
<organism evidence="2">
    <name type="scientific">Lype phaeopa</name>
    <dbReference type="NCBI Taxonomy" id="623209"/>
    <lineage>
        <taxon>Eukaryota</taxon>
        <taxon>Metazoa</taxon>
        <taxon>Ecdysozoa</taxon>
        <taxon>Arthropoda</taxon>
        <taxon>Hexapoda</taxon>
        <taxon>Insecta</taxon>
        <taxon>Pterygota</taxon>
        <taxon>Neoptera</taxon>
        <taxon>Endopterygota</taxon>
        <taxon>Trichoptera</taxon>
        <taxon>Annulipalpia</taxon>
        <taxon>Psychomyioidea</taxon>
        <taxon>Psychomyiidae</taxon>
        <taxon>Psychomyiinae</taxon>
        <taxon>Lype</taxon>
    </lineage>
</organism>
<dbReference type="AlphaFoldDB" id="A0A7D7ATU0"/>
<feature type="transmembrane region" description="Helical" evidence="1">
    <location>
        <begin position="28"/>
        <end position="48"/>
    </location>
</feature>
<gene>
    <name evidence="2" type="primary">ND4L</name>
</gene>